<feature type="coiled-coil region" evidence="1">
    <location>
        <begin position="370"/>
        <end position="471"/>
    </location>
</feature>
<dbReference type="Proteomes" id="UP000070544">
    <property type="component" value="Unassembled WGS sequence"/>
</dbReference>
<dbReference type="EMBL" id="KQ965763">
    <property type="protein sequence ID" value="KXS15226.1"/>
    <property type="molecule type" value="Genomic_DNA"/>
</dbReference>
<feature type="compositionally biased region" description="Low complexity" evidence="2">
    <location>
        <begin position="9"/>
        <end position="29"/>
    </location>
</feature>
<evidence type="ECO:0000313" key="4">
    <source>
        <dbReference type="Proteomes" id="UP000070544"/>
    </source>
</evidence>
<feature type="coiled-coil region" evidence="1">
    <location>
        <begin position="738"/>
        <end position="772"/>
    </location>
</feature>
<evidence type="ECO:0000313" key="3">
    <source>
        <dbReference type="EMBL" id="KXS15226.1"/>
    </source>
</evidence>
<dbReference type="OrthoDB" id="10256467at2759"/>
<feature type="coiled-coil region" evidence="1">
    <location>
        <begin position="266"/>
        <end position="293"/>
    </location>
</feature>
<dbReference type="OMA" id="KMERTET"/>
<dbReference type="STRING" id="1344416.A0A139AEH6"/>
<name>A0A139AEH6_GONPJ</name>
<keyword evidence="1" id="KW-0175">Coiled coil</keyword>
<feature type="region of interest" description="Disordered" evidence="2">
    <location>
        <begin position="806"/>
        <end position="869"/>
    </location>
</feature>
<feature type="region of interest" description="Disordered" evidence="2">
    <location>
        <begin position="621"/>
        <end position="651"/>
    </location>
</feature>
<organism evidence="3 4">
    <name type="scientific">Gonapodya prolifera (strain JEL478)</name>
    <name type="common">Monoblepharis prolifera</name>
    <dbReference type="NCBI Taxonomy" id="1344416"/>
    <lineage>
        <taxon>Eukaryota</taxon>
        <taxon>Fungi</taxon>
        <taxon>Fungi incertae sedis</taxon>
        <taxon>Chytridiomycota</taxon>
        <taxon>Chytridiomycota incertae sedis</taxon>
        <taxon>Monoblepharidomycetes</taxon>
        <taxon>Monoblepharidales</taxon>
        <taxon>Gonapodyaceae</taxon>
        <taxon>Gonapodya</taxon>
    </lineage>
</organism>
<feature type="coiled-coil region" evidence="1">
    <location>
        <begin position="507"/>
        <end position="562"/>
    </location>
</feature>
<feature type="compositionally biased region" description="Low complexity" evidence="2">
    <location>
        <begin position="55"/>
        <end position="64"/>
    </location>
</feature>
<evidence type="ECO:0000256" key="1">
    <source>
        <dbReference type="SAM" id="Coils"/>
    </source>
</evidence>
<gene>
    <name evidence="3" type="ORF">M427DRAFT_70090</name>
</gene>
<protein>
    <submittedName>
        <fullName evidence="3">Uncharacterized protein</fullName>
    </submittedName>
</protein>
<evidence type="ECO:0000256" key="2">
    <source>
        <dbReference type="SAM" id="MobiDB-lite"/>
    </source>
</evidence>
<reference evidence="3 4" key="1">
    <citation type="journal article" date="2015" name="Genome Biol. Evol.">
        <title>Phylogenomic analyses indicate that early fungi evolved digesting cell walls of algal ancestors of land plants.</title>
        <authorList>
            <person name="Chang Y."/>
            <person name="Wang S."/>
            <person name="Sekimoto S."/>
            <person name="Aerts A.L."/>
            <person name="Choi C."/>
            <person name="Clum A."/>
            <person name="LaButti K.M."/>
            <person name="Lindquist E.A."/>
            <person name="Yee Ngan C."/>
            <person name="Ohm R.A."/>
            <person name="Salamov A.A."/>
            <person name="Grigoriev I.V."/>
            <person name="Spatafora J.W."/>
            <person name="Berbee M.L."/>
        </authorList>
    </citation>
    <scope>NUCLEOTIDE SEQUENCE [LARGE SCALE GENOMIC DNA]</scope>
    <source>
        <strain evidence="3 4">JEL478</strain>
    </source>
</reference>
<keyword evidence="4" id="KW-1185">Reference proteome</keyword>
<dbReference type="AlphaFoldDB" id="A0A139AEH6"/>
<proteinExistence type="predicted"/>
<feature type="region of interest" description="Disordered" evidence="2">
    <location>
        <begin position="1"/>
        <end position="99"/>
    </location>
</feature>
<sequence>MISTKSRLAASFAQSTSSATSSNAIPASAPEVPAIDPSPAAVEQNRADATRTRQQHSQQTSPPQNVARPASGKSPPKQRTSRPPSPALDSATSSARAPLPLSTRSKHAHIPAKPASLAAPAQLLGELPEEVKDLDTDATACRYCGVSYLLLHEVERMKKYVAAVEDKLVGLEHYAEERPAVLARLAELERLLSSKTAEMDKTKRDNEAILADMAHAREREMFQIREREEMRQRIDGLVEETSALSSRLTLAESTNSAYKLQLAQLRSAASHALEGLRADREDLDRERAEVRDTLAAFPATIPALRIALLSSLQNAVATARQHAESALRTELAHSHAAELAEAVRVVREEGWVEGREEARREFLCERKRDLAAVEAERVHWTQNRANLEARLEAVEAERDALAQRVEKVERDRDEAVGERDGERERCEVVVRECEERERRSQDLAISAESRVAEADERVRVAETEARGVKRKAEDAEKYKIMCAKLESAVGAMKRELLTQSTDHAAALSRAETRSTELARQVAERERRCGEMERRVVEVQAQLDAVQARQRDAEREAAVMREREKKVLASKDMELHRLTTLNHTLERDLHARSAELAAMSAMHQKRAGDMQERVEEIVQEARREEQDRCEREAEERAKRERGEGERRGREEAEKAFAATRSSLLRDLHHTQSLLSQLESSHSLALTHLRREHDARTSALRAQLAAEQDLRRQEASAAASRVAGLEVDIERCREFTEESVGDAGRRAKDAETRARRAEEELARAMETVKVECEERAGLIGTIEKLRARLAEGGGGGVGVQPVVGNGGGQAWGARTPVASAERSVSRQGSVGPPSRAATATPTRLSGGSHPSALPPAPLSRGPSRTPDLESETVEGAFERMAGAVAAARARAVRRGRGR</sequence>
<feature type="coiled-coil region" evidence="1">
    <location>
        <begin position="185"/>
        <end position="219"/>
    </location>
</feature>
<accession>A0A139AEH6</accession>